<evidence type="ECO:0000256" key="1">
    <source>
        <dbReference type="SAM" id="Phobius"/>
    </source>
</evidence>
<accession>A0A6C2CB66</accession>
<dbReference type="AlphaFoldDB" id="A0A6C2CB66"/>
<dbReference type="Proteomes" id="UP000371977">
    <property type="component" value="Unassembled WGS sequence"/>
</dbReference>
<evidence type="ECO:0000313" key="2">
    <source>
        <dbReference type="EMBL" id="TYC50852.1"/>
    </source>
</evidence>
<organism evidence="2 3">
    <name type="scientific">Weissella muntiaci</name>
    <dbReference type="NCBI Taxonomy" id="2508881"/>
    <lineage>
        <taxon>Bacteria</taxon>
        <taxon>Bacillati</taxon>
        <taxon>Bacillota</taxon>
        <taxon>Bacilli</taxon>
        <taxon>Lactobacillales</taxon>
        <taxon>Lactobacillaceae</taxon>
        <taxon>Weissella</taxon>
    </lineage>
</organism>
<keyword evidence="1" id="KW-1133">Transmembrane helix</keyword>
<sequence length="291" mass="32459">MLDKFKKISKNPIFYISIFLLIIIGLVLSANINNDNKNKIHKKSVQKKVSLEIPKQYEGYDNKTDINGQFQISLTAEKGSKIIMYNGGFQYNKEHEFASFISNGKKTTINLDLTKNSQADKVAGFNLAIKATKKNRKTNLQNIEITNEYSKYRDFLASSSSSSSTTETDSSDTSSSANFENLDSTIKSLITDNTDYSDVNVNGSYESEPYTGVITITSNDDVRTVVAGVLGALQKKAGDTLNKFDSIDISVKDKNGNYALKSNYNISTIMSNQQVYRPFKVKDLANTWTEN</sequence>
<feature type="transmembrane region" description="Helical" evidence="1">
    <location>
        <begin position="12"/>
        <end position="32"/>
    </location>
</feature>
<keyword evidence="1" id="KW-0812">Transmembrane</keyword>
<dbReference type="OrthoDB" id="9975035at2"/>
<gene>
    <name evidence="2" type="ORF">ESZ50_01155</name>
</gene>
<dbReference type="EMBL" id="SDGZ01000004">
    <property type="protein sequence ID" value="TYC50852.1"/>
    <property type="molecule type" value="Genomic_DNA"/>
</dbReference>
<evidence type="ECO:0000313" key="3">
    <source>
        <dbReference type="Proteomes" id="UP000371977"/>
    </source>
</evidence>
<dbReference type="RefSeq" id="WP_148621762.1">
    <property type="nucleotide sequence ID" value="NZ_SDGZ01000004.1"/>
</dbReference>
<reference evidence="2 3" key="1">
    <citation type="submission" date="2019-01" db="EMBL/GenBank/DDBJ databases">
        <title>Weissella sp. nov., a novel lactic acid bacterium isolated from animal feces.</title>
        <authorList>
            <person name="Wang L.-T."/>
        </authorList>
    </citation>
    <scope>NUCLEOTIDE SEQUENCE [LARGE SCALE GENOMIC DNA]</scope>
    <source>
        <strain evidence="2 3">8H-2</strain>
    </source>
</reference>
<keyword evidence="1" id="KW-0472">Membrane</keyword>
<keyword evidence="3" id="KW-1185">Reference proteome</keyword>
<comment type="caution">
    <text evidence="2">The sequence shown here is derived from an EMBL/GenBank/DDBJ whole genome shotgun (WGS) entry which is preliminary data.</text>
</comment>
<protein>
    <submittedName>
        <fullName evidence="2">Uncharacterized protein</fullName>
    </submittedName>
</protein>
<name>A0A6C2CB66_9LACO</name>
<proteinExistence type="predicted"/>